<protein>
    <submittedName>
        <fullName evidence="2">Uncharacterized protein</fullName>
    </submittedName>
</protein>
<dbReference type="AlphaFoldDB" id="A0A6A6GQ11"/>
<reference evidence="3" key="1">
    <citation type="journal article" date="2020" name="Stud. Mycol.">
        <title>101 Dothideomycetes genomes: A test case for predicting lifestyles and emergence of pathogens.</title>
        <authorList>
            <person name="Haridas S."/>
            <person name="Albert R."/>
            <person name="Binder M."/>
            <person name="Bloem J."/>
            <person name="LaButti K."/>
            <person name="Salamov A."/>
            <person name="Andreopoulos B."/>
            <person name="Baker S."/>
            <person name="Barry K."/>
            <person name="Bills G."/>
            <person name="Bluhm B."/>
            <person name="Cannon C."/>
            <person name="Castanera R."/>
            <person name="Culley D."/>
            <person name="Daum C."/>
            <person name="Ezra D."/>
            <person name="Gonzalez J."/>
            <person name="Henrissat B."/>
            <person name="Kuo A."/>
            <person name="Liang C."/>
            <person name="Lipzen A."/>
            <person name="Lutzoni F."/>
            <person name="Magnuson J."/>
            <person name="Mondo S."/>
            <person name="Nolan M."/>
            <person name="Ohm R."/>
            <person name="Pangilinan J."/>
            <person name="Park H.-J."/>
            <person name="Ramirez L."/>
            <person name="Alfaro M."/>
            <person name="Sun H."/>
            <person name="Tritt A."/>
            <person name="Yoshinaga Y."/>
            <person name="Zwiers L.-H."/>
            <person name="Turgeon B."/>
            <person name="Goodwin S."/>
            <person name="Spatafora J."/>
            <person name="Crous P."/>
            <person name="Grigoriev I."/>
        </authorList>
    </citation>
    <scope>NUCLEOTIDE SEQUENCE [LARGE SCALE GENOMIC DNA]</scope>
    <source>
        <strain evidence="3">CECT 20119</strain>
    </source>
</reference>
<name>A0A6A6GQ11_9PEZI</name>
<sequence>MSDLGYLNDDRFGLKSPVREITLHEKAVPPTKHFTSEGTDQTQIVMGGAISSRSLKTDSHFTTIPTMSNPVTHRIKRLFDELQGVDEDYDVLQRENKRLRSQLQISQTAEKQSRTALDQLNTQVQELRTQNVDIQRQLLDATRKPQYATDGELRERMDSVFADLWNWAGEMISSLHHMQDPSLPRTNEKLRPTMPFHDSFMPPSAKMYHRALIINMVARLTHHQLDKSWYFGPTDGSNEMAGFSRRAGRFLNQDGDKGRHWITETLGMMSKRDLDHVKELSFARFLSALDVELKIWRGFKMPAELQNELQGIFFDLRALMQLVYLHPAAYNLNLSPVMSSGFKFSTFVEASHTDVSGKAVGAAEGEYQLTGKCFHALFKTSTEDGKPVRCLVLHRSVIPLTSSQIKPLCIVKARVLTERVTELEPAHQKYY</sequence>
<feature type="coiled-coil region" evidence="1">
    <location>
        <begin position="75"/>
        <end position="144"/>
    </location>
</feature>
<dbReference type="OrthoDB" id="10293108at2759"/>
<dbReference type="EMBL" id="ML992501">
    <property type="protein sequence ID" value="KAF2227834.1"/>
    <property type="molecule type" value="Genomic_DNA"/>
</dbReference>
<keyword evidence="3" id="KW-1185">Reference proteome</keyword>
<gene>
    <name evidence="2" type="ORF">BDZ85DRAFT_8305</name>
</gene>
<evidence type="ECO:0000256" key="1">
    <source>
        <dbReference type="SAM" id="Coils"/>
    </source>
</evidence>
<accession>A0A6A6GQ11</accession>
<organism evidence="2 3">
    <name type="scientific">Elsinoe ampelina</name>
    <dbReference type="NCBI Taxonomy" id="302913"/>
    <lineage>
        <taxon>Eukaryota</taxon>
        <taxon>Fungi</taxon>
        <taxon>Dikarya</taxon>
        <taxon>Ascomycota</taxon>
        <taxon>Pezizomycotina</taxon>
        <taxon>Dothideomycetes</taxon>
        <taxon>Dothideomycetidae</taxon>
        <taxon>Myriangiales</taxon>
        <taxon>Elsinoaceae</taxon>
        <taxon>Elsinoe</taxon>
    </lineage>
</organism>
<keyword evidence="1" id="KW-0175">Coiled coil</keyword>
<evidence type="ECO:0000313" key="2">
    <source>
        <dbReference type="EMBL" id="KAF2227834.1"/>
    </source>
</evidence>
<proteinExistence type="predicted"/>
<evidence type="ECO:0000313" key="3">
    <source>
        <dbReference type="Proteomes" id="UP000799538"/>
    </source>
</evidence>
<dbReference type="Proteomes" id="UP000799538">
    <property type="component" value="Unassembled WGS sequence"/>
</dbReference>